<protein>
    <submittedName>
        <fullName evidence="3">Uncharacterized protein</fullName>
    </submittedName>
</protein>
<feature type="transmembrane region" description="Helical" evidence="2">
    <location>
        <begin position="441"/>
        <end position="460"/>
    </location>
</feature>
<feature type="transmembrane region" description="Helical" evidence="2">
    <location>
        <begin position="46"/>
        <end position="63"/>
    </location>
</feature>
<feature type="transmembrane region" description="Helical" evidence="2">
    <location>
        <begin position="69"/>
        <end position="89"/>
    </location>
</feature>
<sequence>MALNTTDSDSGFVQFVNPATQTPLFTAEWVTCAYPASDIYGSSPRYLYYALLVAVFFTQWYPWLANVFLGVAATYAGTAAIEAMILIAYNRAEAVSQSVTIPFINSTVAAADSVLSTISNLITDRDTIDIIPDALDFDIDAVLAITVTAYLTMLPVHCWSSFVQHNRARRLLVLLWNLLMLAGALCALILWPTLLDTPLQYRFCYPSILDSTSVTSDGNVISSRSSSHDWNHTIWSTFSNYNNAADLNTNCLYPCFTTEEVLRRPNMLVANTQTYRSPRTKSALALAGISDPTPGLIKEYHLTELMIAAIVVTGFTMIVMLVFLLTGASRLSRVPLHRPEEIFHKSTTPFPAIWEDVKRGARRMTVMVLSPRKAWGDFNSRPEKTRRTKAWHLLRFGLDVLALTVLLIAMVLTPAVIVVFVVFIEWYIHLGFGSGESPREVGQWATSVGVGLVLVSALVLRLRHVIASRGEVEGEIKETEEKLRRLRELLETKKGRQKGEANEEDGRREVEMGRLTP</sequence>
<reference evidence="4" key="1">
    <citation type="journal article" date="2020" name="Stud. Mycol.">
        <title>101 Dothideomycetes genomes: A test case for predicting lifestyles and emergence of pathogens.</title>
        <authorList>
            <person name="Haridas S."/>
            <person name="Albert R."/>
            <person name="Binder M."/>
            <person name="Bloem J."/>
            <person name="LaButti K."/>
            <person name="Salamov A."/>
            <person name="Andreopoulos B."/>
            <person name="Baker S."/>
            <person name="Barry K."/>
            <person name="Bills G."/>
            <person name="Bluhm B."/>
            <person name="Cannon C."/>
            <person name="Castanera R."/>
            <person name="Culley D."/>
            <person name="Daum C."/>
            <person name="Ezra D."/>
            <person name="Gonzalez J."/>
            <person name="Henrissat B."/>
            <person name="Kuo A."/>
            <person name="Liang C."/>
            <person name="Lipzen A."/>
            <person name="Lutzoni F."/>
            <person name="Magnuson J."/>
            <person name="Mondo S."/>
            <person name="Nolan M."/>
            <person name="Ohm R."/>
            <person name="Pangilinan J."/>
            <person name="Park H.-J."/>
            <person name="Ramirez L."/>
            <person name="Alfaro M."/>
            <person name="Sun H."/>
            <person name="Tritt A."/>
            <person name="Yoshinaga Y."/>
            <person name="Zwiers L.-H."/>
            <person name="Turgeon B."/>
            <person name="Goodwin S."/>
            <person name="Spatafora J."/>
            <person name="Crous P."/>
            <person name="Grigoriev I."/>
        </authorList>
    </citation>
    <scope>NUCLEOTIDE SEQUENCE [LARGE SCALE GENOMIC DNA]</scope>
    <source>
        <strain evidence="4">CECT 20119</strain>
    </source>
</reference>
<evidence type="ECO:0000313" key="3">
    <source>
        <dbReference type="EMBL" id="KAF2220755.1"/>
    </source>
</evidence>
<name>A0A6A6G4R2_9PEZI</name>
<evidence type="ECO:0000256" key="1">
    <source>
        <dbReference type="SAM" id="MobiDB-lite"/>
    </source>
</evidence>
<dbReference type="Proteomes" id="UP000799538">
    <property type="component" value="Unassembled WGS sequence"/>
</dbReference>
<keyword evidence="2" id="KW-1133">Transmembrane helix</keyword>
<gene>
    <name evidence="3" type="ORF">BDZ85DRAFT_30684</name>
</gene>
<feature type="transmembrane region" description="Helical" evidence="2">
    <location>
        <begin position="171"/>
        <end position="191"/>
    </location>
</feature>
<dbReference type="AlphaFoldDB" id="A0A6A6G4R2"/>
<feature type="region of interest" description="Disordered" evidence="1">
    <location>
        <begin position="494"/>
        <end position="517"/>
    </location>
</feature>
<accession>A0A6A6G4R2</accession>
<feature type="transmembrane region" description="Helical" evidence="2">
    <location>
        <begin position="142"/>
        <end position="159"/>
    </location>
</feature>
<dbReference type="OrthoDB" id="3021074at2759"/>
<evidence type="ECO:0000256" key="2">
    <source>
        <dbReference type="SAM" id="Phobius"/>
    </source>
</evidence>
<keyword evidence="4" id="KW-1185">Reference proteome</keyword>
<keyword evidence="2" id="KW-0812">Transmembrane</keyword>
<proteinExistence type="predicted"/>
<keyword evidence="2" id="KW-0472">Membrane</keyword>
<feature type="transmembrane region" description="Helical" evidence="2">
    <location>
        <begin position="305"/>
        <end position="328"/>
    </location>
</feature>
<evidence type="ECO:0000313" key="4">
    <source>
        <dbReference type="Proteomes" id="UP000799538"/>
    </source>
</evidence>
<feature type="transmembrane region" description="Helical" evidence="2">
    <location>
        <begin position="101"/>
        <end position="122"/>
    </location>
</feature>
<organism evidence="3 4">
    <name type="scientific">Elsinoe ampelina</name>
    <dbReference type="NCBI Taxonomy" id="302913"/>
    <lineage>
        <taxon>Eukaryota</taxon>
        <taxon>Fungi</taxon>
        <taxon>Dikarya</taxon>
        <taxon>Ascomycota</taxon>
        <taxon>Pezizomycotina</taxon>
        <taxon>Dothideomycetes</taxon>
        <taxon>Dothideomycetidae</taxon>
        <taxon>Myriangiales</taxon>
        <taxon>Elsinoaceae</taxon>
        <taxon>Elsinoe</taxon>
    </lineage>
</organism>
<feature type="transmembrane region" description="Helical" evidence="2">
    <location>
        <begin position="396"/>
        <end position="429"/>
    </location>
</feature>
<dbReference type="EMBL" id="ML992512">
    <property type="protein sequence ID" value="KAF2220755.1"/>
    <property type="molecule type" value="Genomic_DNA"/>
</dbReference>